<gene>
    <name evidence="1" type="ORF">NPIL_668751</name>
</gene>
<evidence type="ECO:0000313" key="2">
    <source>
        <dbReference type="Proteomes" id="UP000887013"/>
    </source>
</evidence>
<dbReference type="Proteomes" id="UP000887013">
    <property type="component" value="Unassembled WGS sequence"/>
</dbReference>
<accession>A0A8X6NT86</accession>
<proteinExistence type="predicted"/>
<sequence>MGDLVQILWFNQSDISALDYQSEVSTSLHQIEIGSMPAMQTSGSIHCVETIRRQLSMPSNVPPPSTHRLSSDFSFEGLLAQKEWE</sequence>
<keyword evidence="2" id="KW-1185">Reference proteome</keyword>
<reference evidence="1" key="1">
    <citation type="submission" date="2020-08" db="EMBL/GenBank/DDBJ databases">
        <title>Multicomponent nature underlies the extraordinary mechanical properties of spider dragline silk.</title>
        <authorList>
            <person name="Kono N."/>
            <person name="Nakamura H."/>
            <person name="Mori M."/>
            <person name="Yoshida Y."/>
            <person name="Ohtoshi R."/>
            <person name="Malay A.D."/>
            <person name="Moran D.A.P."/>
            <person name="Tomita M."/>
            <person name="Numata K."/>
            <person name="Arakawa K."/>
        </authorList>
    </citation>
    <scope>NUCLEOTIDE SEQUENCE</scope>
</reference>
<name>A0A8X6NT86_NEPPI</name>
<comment type="caution">
    <text evidence="1">The sequence shown here is derived from an EMBL/GenBank/DDBJ whole genome shotgun (WGS) entry which is preliminary data.</text>
</comment>
<evidence type="ECO:0000313" key="1">
    <source>
        <dbReference type="EMBL" id="GFT33469.1"/>
    </source>
</evidence>
<dbReference type="EMBL" id="BMAW01013352">
    <property type="protein sequence ID" value="GFT33469.1"/>
    <property type="molecule type" value="Genomic_DNA"/>
</dbReference>
<protein>
    <submittedName>
        <fullName evidence="1">Uncharacterized protein</fullName>
    </submittedName>
</protein>
<organism evidence="1 2">
    <name type="scientific">Nephila pilipes</name>
    <name type="common">Giant wood spider</name>
    <name type="synonym">Nephila maculata</name>
    <dbReference type="NCBI Taxonomy" id="299642"/>
    <lineage>
        <taxon>Eukaryota</taxon>
        <taxon>Metazoa</taxon>
        <taxon>Ecdysozoa</taxon>
        <taxon>Arthropoda</taxon>
        <taxon>Chelicerata</taxon>
        <taxon>Arachnida</taxon>
        <taxon>Araneae</taxon>
        <taxon>Araneomorphae</taxon>
        <taxon>Entelegynae</taxon>
        <taxon>Araneoidea</taxon>
        <taxon>Nephilidae</taxon>
        <taxon>Nephila</taxon>
    </lineage>
</organism>
<dbReference type="AlphaFoldDB" id="A0A8X6NT86"/>